<proteinExistence type="predicted"/>
<keyword evidence="2" id="KW-1185">Reference proteome</keyword>
<gene>
    <name evidence="1" type="ORF">LARSCL_LOCUS11944</name>
</gene>
<dbReference type="AlphaFoldDB" id="A0AAV2ADK3"/>
<evidence type="ECO:0000313" key="2">
    <source>
        <dbReference type="Proteomes" id="UP001497382"/>
    </source>
</evidence>
<sequence>MHHYHRSTILRSVSPRIWIKGCHTSVVGTDISDSVVCISSKLLSLSANRQTSKDKERGVTMSLHPIYSLIEIRWPDMLRTVYAVEKLHV</sequence>
<feature type="non-terminal residue" evidence="1">
    <location>
        <position position="89"/>
    </location>
</feature>
<reference evidence="1 2" key="1">
    <citation type="submission" date="2024-04" db="EMBL/GenBank/DDBJ databases">
        <authorList>
            <person name="Rising A."/>
            <person name="Reimegard J."/>
            <person name="Sonavane S."/>
            <person name="Akerstrom W."/>
            <person name="Nylinder S."/>
            <person name="Hedman E."/>
            <person name="Kallberg Y."/>
        </authorList>
    </citation>
    <scope>NUCLEOTIDE SEQUENCE [LARGE SCALE GENOMIC DNA]</scope>
</reference>
<protein>
    <submittedName>
        <fullName evidence="1">Uncharacterized protein</fullName>
    </submittedName>
</protein>
<accession>A0AAV2ADK3</accession>
<organism evidence="1 2">
    <name type="scientific">Larinioides sclopetarius</name>
    <dbReference type="NCBI Taxonomy" id="280406"/>
    <lineage>
        <taxon>Eukaryota</taxon>
        <taxon>Metazoa</taxon>
        <taxon>Ecdysozoa</taxon>
        <taxon>Arthropoda</taxon>
        <taxon>Chelicerata</taxon>
        <taxon>Arachnida</taxon>
        <taxon>Araneae</taxon>
        <taxon>Araneomorphae</taxon>
        <taxon>Entelegynae</taxon>
        <taxon>Araneoidea</taxon>
        <taxon>Araneidae</taxon>
        <taxon>Larinioides</taxon>
    </lineage>
</organism>
<evidence type="ECO:0000313" key="1">
    <source>
        <dbReference type="EMBL" id="CAL1282070.1"/>
    </source>
</evidence>
<comment type="caution">
    <text evidence="1">The sequence shown here is derived from an EMBL/GenBank/DDBJ whole genome shotgun (WGS) entry which is preliminary data.</text>
</comment>
<dbReference type="EMBL" id="CAXIEN010000153">
    <property type="protein sequence ID" value="CAL1282070.1"/>
    <property type="molecule type" value="Genomic_DNA"/>
</dbReference>
<dbReference type="Proteomes" id="UP001497382">
    <property type="component" value="Unassembled WGS sequence"/>
</dbReference>
<name>A0AAV2ADK3_9ARAC</name>